<dbReference type="RefSeq" id="WP_231462014.1">
    <property type="nucleotide sequence ID" value="NZ_JAJOHW010000055.1"/>
</dbReference>
<dbReference type="PANTHER" id="PTHR33420">
    <property type="entry name" value="FIMBRIAL SUBUNIT ELFA-RELATED"/>
    <property type="match status" value="1"/>
</dbReference>
<dbReference type="SUPFAM" id="SSF49401">
    <property type="entry name" value="Bacterial adhesins"/>
    <property type="match status" value="1"/>
</dbReference>
<gene>
    <name evidence="3" type="ORF">ACFO0R_16435</name>
</gene>
<dbReference type="EMBL" id="JBHSEK010000011">
    <property type="protein sequence ID" value="MFC4491200.1"/>
    <property type="molecule type" value="Genomic_DNA"/>
</dbReference>
<keyword evidence="4" id="KW-1185">Reference proteome</keyword>
<evidence type="ECO:0000313" key="3">
    <source>
        <dbReference type="EMBL" id="MFC4491200.1"/>
    </source>
</evidence>
<name>A0ABV8ZVA7_9NEIS</name>
<feature type="chain" id="PRO_5046791887" evidence="1">
    <location>
        <begin position="25"/>
        <end position="188"/>
    </location>
</feature>
<protein>
    <submittedName>
        <fullName evidence="3">Fimbrial protein</fullName>
    </submittedName>
</protein>
<dbReference type="Gene3D" id="2.60.40.1090">
    <property type="entry name" value="Fimbrial-type adhesion domain"/>
    <property type="match status" value="1"/>
</dbReference>
<evidence type="ECO:0000256" key="1">
    <source>
        <dbReference type="SAM" id="SignalP"/>
    </source>
</evidence>
<dbReference type="Proteomes" id="UP001595999">
    <property type="component" value="Unassembled WGS sequence"/>
</dbReference>
<dbReference type="Pfam" id="PF00419">
    <property type="entry name" value="Fimbrial"/>
    <property type="match status" value="1"/>
</dbReference>
<sequence>MKPKHSLLALAAVFAAALPLASHATVTRTGAIKFTGKVTAPSCSVNGSKAMAIPTIDVTLDEISMDKVQALASKPSAPKKHSIVIACTGAKNLTVSLKALNGTNTLTGQTKILKNTASGSPAAGVGIALYQTGTDTSYDLETGELLNKPTPSSSETITFDAAYVKDPAVTPMSAGPVQADLPFELSYD</sequence>
<accession>A0ABV8ZVA7</accession>
<dbReference type="PANTHER" id="PTHR33420:SF26">
    <property type="entry name" value="FIMBRIAL SUBUNIT"/>
    <property type="match status" value="1"/>
</dbReference>
<keyword evidence="1" id="KW-0732">Signal</keyword>
<reference evidence="4" key="1">
    <citation type="journal article" date="2019" name="Int. J. Syst. Evol. Microbiol.">
        <title>The Global Catalogue of Microorganisms (GCM) 10K type strain sequencing project: providing services to taxonomists for standard genome sequencing and annotation.</title>
        <authorList>
            <consortium name="The Broad Institute Genomics Platform"/>
            <consortium name="The Broad Institute Genome Sequencing Center for Infectious Disease"/>
            <person name="Wu L."/>
            <person name="Ma J."/>
        </authorList>
    </citation>
    <scope>NUCLEOTIDE SEQUENCE [LARGE SCALE GENOMIC DNA]</scope>
    <source>
        <strain evidence="4">CGMCC 4.7608</strain>
    </source>
</reference>
<dbReference type="InterPro" id="IPR036937">
    <property type="entry name" value="Adhesion_dom_fimbrial_sf"/>
</dbReference>
<feature type="signal peptide" evidence="1">
    <location>
        <begin position="1"/>
        <end position="24"/>
    </location>
</feature>
<dbReference type="InterPro" id="IPR000259">
    <property type="entry name" value="Adhesion_dom_fimbrial"/>
</dbReference>
<evidence type="ECO:0000313" key="4">
    <source>
        <dbReference type="Proteomes" id="UP001595999"/>
    </source>
</evidence>
<organism evidence="3 4">
    <name type="scientific">Chromobacterium aquaticum</name>
    <dbReference type="NCBI Taxonomy" id="467180"/>
    <lineage>
        <taxon>Bacteria</taxon>
        <taxon>Pseudomonadati</taxon>
        <taxon>Pseudomonadota</taxon>
        <taxon>Betaproteobacteria</taxon>
        <taxon>Neisseriales</taxon>
        <taxon>Chromobacteriaceae</taxon>
        <taxon>Chromobacterium</taxon>
    </lineage>
</organism>
<dbReference type="InterPro" id="IPR050263">
    <property type="entry name" value="Bact_Fimbrial_Adh_Pro"/>
</dbReference>
<proteinExistence type="predicted"/>
<comment type="caution">
    <text evidence="3">The sequence shown here is derived from an EMBL/GenBank/DDBJ whole genome shotgun (WGS) entry which is preliminary data.</text>
</comment>
<dbReference type="InterPro" id="IPR008966">
    <property type="entry name" value="Adhesion_dom_sf"/>
</dbReference>
<feature type="domain" description="Fimbrial-type adhesion" evidence="2">
    <location>
        <begin position="32"/>
        <end position="188"/>
    </location>
</feature>
<evidence type="ECO:0000259" key="2">
    <source>
        <dbReference type="Pfam" id="PF00419"/>
    </source>
</evidence>